<accession>A0A1T3M991</accession>
<keyword evidence="2" id="KW-1185">Reference proteome</keyword>
<evidence type="ECO:0000313" key="2">
    <source>
        <dbReference type="Proteomes" id="UP000190813"/>
    </source>
</evidence>
<protein>
    <submittedName>
        <fullName evidence="1">Uncharacterized protein</fullName>
    </submittedName>
</protein>
<organism evidence="1 2">
    <name type="scientific">Elizabethkingia occulta</name>
    <dbReference type="NCBI Taxonomy" id="1867263"/>
    <lineage>
        <taxon>Bacteria</taxon>
        <taxon>Pseudomonadati</taxon>
        <taxon>Bacteroidota</taxon>
        <taxon>Flavobacteriia</taxon>
        <taxon>Flavobacteriales</taxon>
        <taxon>Weeksellaceae</taxon>
        <taxon>Elizabethkingia</taxon>
    </lineage>
</organism>
<proteinExistence type="predicted"/>
<dbReference type="AlphaFoldDB" id="A0A1T3M991"/>
<name>A0A1T3M991_9FLAO</name>
<reference evidence="1 2" key="1">
    <citation type="submission" date="2016-06" db="EMBL/GenBank/DDBJ databases">
        <title>Revisiting the taxonomy of the Elizabethkingia Genus based on Whole-Genome Sequencing, Optical Mapping, and MALDI-TOF.</title>
        <authorList>
            <person name="Nicholson A.C."/>
        </authorList>
    </citation>
    <scope>NUCLEOTIDE SEQUENCE [LARGE SCALE GENOMIC DNA]</scope>
    <source>
        <strain evidence="1 2">G4070</strain>
    </source>
</reference>
<dbReference type="RefSeq" id="WP_078773224.1">
    <property type="nucleotide sequence ID" value="NZ_CBCSBR010000028.1"/>
</dbReference>
<comment type="caution">
    <text evidence="1">The sequence shown here is derived from an EMBL/GenBank/DDBJ whole genome shotgun (WGS) entry which is preliminary data.</text>
</comment>
<dbReference type="EMBL" id="MAHX01000021">
    <property type="protein sequence ID" value="OPC61175.1"/>
    <property type="molecule type" value="Genomic_DNA"/>
</dbReference>
<gene>
    <name evidence="1" type="ORF">BAZ10_11975</name>
</gene>
<dbReference type="Proteomes" id="UP000190813">
    <property type="component" value="Unassembled WGS sequence"/>
</dbReference>
<sequence>MPEKFKNFIVLDETTELLLVHTYEKIYLVKKANNEFIFIDEMYGDPCCGVISIDNKYCIIGGYELILWVDGKSIIFENLKDIYDIRKAMDDEYEILIDPWSENSSIWIFNAISRSLVKLRDFDKYRDEEYSDNVIW</sequence>
<evidence type="ECO:0000313" key="1">
    <source>
        <dbReference type="EMBL" id="OPC61175.1"/>
    </source>
</evidence>